<feature type="transmembrane region" description="Helical" evidence="7">
    <location>
        <begin position="31"/>
        <end position="54"/>
    </location>
</feature>
<evidence type="ECO:0000256" key="2">
    <source>
        <dbReference type="ARBA" id="ARBA00010792"/>
    </source>
</evidence>
<dbReference type="GO" id="GO:0005886">
    <property type="term" value="C:plasma membrane"/>
    <property type="evidence" value="ECO:0007669"/>
    <property type="project" value="UniProtKB-SubCell"/>
</dbReference>
<feature type="transmembrane region" description="Helical" evidence="7">
    <location>
        <begin position="75"/>
        <end position="94"/>
    </location>
</feature>
<proteinExistence type="inferred from homology"/>
<feature type="domain" description="VTT" evidence="8">
    <location>
        <begin position="73"/>
        <end position="168"/>
    </location>
</feature>
<evidence type="ECO:0000313" key="10">
    <source>
        <dbReference type="Proteomes" id="UP000292886"/>
    </source>
</evidence>
<gene>
    <name evidence="9" type="ORF">EQG49_00750</name>
</gene>
<dbReference type="RefSeq" id="WP_133362163.1">
    <property type="nucleotide sequence ID" value="NZ_CP037940.1"/>
</dbReference>
<dbReference type="InterPro" id="IPR051311">
    <property type="entry name" value="DedA_domain"/>
</dbReference>
<feature type="transmembrane region" description="Helical" evidence="7">
    <location>
        <begin position="119"/>
        <end position="139"/>
    </location>
</feature>
<evidence type="ECO:0000256" key="6">
    <source>
        <dbReference type="ARBA" id="ARBA00023136"/>
    </source>
</evidence>
<evidence type="ECO:0000259" key="8">
    <source>
        <dbReference type="Pfam" id="PF09335"/>
    </source>
</evidence>
<reference evidence="10" key="1">
    <citation type="submission" date="2019-03" db="EMBL/GenBank/DDBJ databases">
        <title>Weissella sp. 26KH-42 Genome sequencing.</title>
        <authorList>
            <person name="Heo J."/>
            <person name="Kim S.-J."/>
            <person name="Kim J.-S."/>
            <person name="Hong S.-B."/>
            <person name="Kwon S.-W."/>
        </authorList>
    </citation>
    <scope>NUCLEOTIDE SEQUENCE [LARGE SCALE GENOMIC DNA]</scope>
    <source>
        <strain evidence="10">26KH-42</strain>
    </source>
</reference>
<evidence type="ECO:0000256" key="5">
    <source>
        <dbReference type="ARBA" id="ARBA00022989"/>
    </source>
</evidence>
<dbReference type="InterPro" id="IPR032816">
    <property type="entry name" value="VTT_dom"/>
</dbReference>
<keyword evidence="6 7" id="KW-0472">Membrane</keyword>
<keyword evidence="10" id="KW-1185">Reference proteome</keyword>
<evidence type="ECO:0000256" key="3">
    <source>
        <dbReference type="ARBA" id="ARBA00022475"/>
    </source>
</evidence>
<comment type="similarity">
    <text evidence="2">Belongs to the DedA family.</text>
</comment>
<evidence type="ECO:0000256" key="7">
    <source>
        <dbReference type="SAM" id="Phobius"/>
    </source>
</evidence>
<evidence type="ECO:0000256" key="1">
    <source>
        <dbReference type="ARBA" id="ARBA00004651"/>
    </source>
</evidence>
<dbReference type="EMBL" id="CP037940">
    <property type="protein sequence ID" value="QBO35083.1"/>
    <property type="molecule type" value="Genomic_DNA"/>
</dbReference>
<accession>A0A4P6YR68</accession>
<comment type="subcellular location">
    <subcellularLocation>
        <location evidence="1">Cell membrane</location>
        <topology evidence="1">Multi-pass membrane protein</topology>
    </subcellularLocation>
</comment>
<dbReference type="Proteomes" id="UP000292886">
    <property type="component" value="Chromosome"/>
</dbReference>
<dbReference type="OrthoDB" id="2146549at2"/>
<dbReference type="PANTHER" id="PTHR42709:SF6">
    <property type="entry name" value="UNDECAPRENYL PHOSPHATE TRANSPORTER A"/>
    <property type="match status" value="1"/>
</dbReference>
<protein>
    <recommendedName>
        <fullName evidence="8">VTT domain-containing protein</fullName>
    </recommendedName>
</protein>
<dbReference type="PANTHER" id="PTHR42709">
    <property type="entry name" value="ALKALINE PHOSPHATASE LIKE PROTEIN"/>
    <property type="match status" value="1"/>
</dbReference>
<feature type="transmembrane region" description="Helical" evidence="7">
    <location>
        <begin position="180"/>
        <end position="202"/>
    </location>
</feature>
<dbReference type="AlphaFoldDB" id="A0A4P6YR68"/>
<organism evidence="9 10">
    <name type="scientific">Periweissella cryptocerci</name>
    <dbReference type="NCBI Taxonomy" id="2506420"/>
    <lineage>
        <taxon>Bacteria</taxon>
        <taxon>Bacillati</taxon>
        <taxon>Bacillota</taxon>
        <taxon>Bacilli</taxon>
        <taxon>Lactobacillales</taxon>
        <taxon>Lactobacillaceae</taxon>
        <taxon>Periweissella</taxon>
    </lineage>
</organism>
<keyword evidence="5 7" id="KW-1133">Transmembrane helix</keyword>
<dbReference type="Pfam" id="PF09335">
    <property type="entry name" value="VTT_dom"/>
    <property type="match status" value="1"/>
</dbReference>
<keyword evidence="3" id="KW-1003">Cell membrane</keyword>
<sequence length="217" mass="24576">MDITQIIQALIQFVMNPIDLMTNITNNYSQYAYLIVFVLVFLDNSFVFFGWIPAQSLVFIMGTLSAQMNNNLNPIILLIGFIISAQLGNIIKYYSGRRMGPIKSQRIADSTDLVMEHEIVALTLSNFIPVIGLLVPIVAGREKLSFKRFAYLSLLGEVLWAAIITALGFFSGHLQLVTKHYAIIVALLAILPFIVTMLWQFLKEIFRVLRKDTEQTK</sequence>
<name>A0A4P6YR68_9LACO</name>
<evidence type="ECO:0000313" key="9">
    <source>
        <dbReference type="EMBL" id="QBO35083.1"/>
    </source>
</evidence>
<evidence type="ECO:0000256" key="4">
    <source>
        <dbReference type="ARBA" id="ARBA00022692"/>
    </source>
</evidence>
<keyword evidence="4 7" id="KW-0812">Transmembrane</keyword>
<dbReference type="KEGG" id="wei:EQG49_00750"/>
<feature type="transmembrane region" description="Helical" evidence="7">
    <location>
        <begin position="151"/>
        <end position="174"/>
    </location>
</feature>